<name>A0ABW2ZRG1_9MICO</name>
<reference evidence="4" key="1">
    <citation type="journal article" date="2019" name="Int. J. Syst. Evol. Microbiol.">
        <title>The Global Catalogue of Microorganisms (GCM) 10K type strain sequencing project: providing services to taxonomists for standard genome sequencing and annotation.</title>
        <authorList>
            <consortium name="The Broad Institute Genomics Platform"/>
            <consortium name="The Broad Institute Genome Sequencing Center for Infectious Disease"/>
            <person name="Wu L."/>
            <person name="Ma J."/>
        </authorList>
    </citation>
    <scope>NUCLEOTIDE SEQUENCE [LARGE SCALE GENOMIC DNA]</scope>
    <source>
        <strain evidence="4">CCUG 50754</strain>
    </source>
</reference>
<dbReference type="SUPFAM" id="SSF49493">
    <property type="entry name" value="HSP40/DnaJ peptide-binding domain"/>
    <property type="match status" value="1"/>
</dbReference>
<dbReference type="PANTHER" id="PTHR43096">
    <property type="entry name" value="DNAJ HOMOLOG 1, MITOCHONDRIAL-RELATED"/>
    <property type="match status" value="1"/>
</dbReference>
<dbReference type="InterPro" id="IPR001623">
    <property type="entry name" value="DnaJ_domain"/>
</dbReference>
<dbReference type="CDD" id="cd06257">
    <property type="entry name" value="DnaJ"/>
    <property type="match status" value="1"/>
</dbReference>
<dbReference type="InterPro" id="IPR036869">
    <property type="entry name" value="J_dom_sf"/>
</dbReference>
<organism evidence="3 4">
    <name type="scientific">Microbacterium koreense</name>
    <dbReference type="NCBI Taxonomy" id="323761"/>
    <lineage>
        <taxon>Bacteria</taxon>
        <taxon>Bacillati</taxon>
        <taxon>Actinomycetota</taxon>
        <taxon>Actinomycetes</taxon>
        <taxon>Micrococcales</taxon>
        <taxon>Microbacteriaceae</taxon>
        <taxon>Microbacterium</taxon>
    </lineage>
</organism>
<dbReference type="SUPFAM" id="SSF46565">
    <property type="entry name" value="Chaperone J-domain"/>
    <property type="match status" value="1"/>
</dbReference>
<dbReference type="InterPro" id="IPR008971">
    <property type="entry name" value="HSP40/DnaJ_pept-bd"/>
</dbReference>
<dbReference type="EMBL" id="JBHTIM010000001">
    <property type="protein sequence ID" value="MFD0780826.1"/>
    <property type="molecule type" value="Genomic_DNA"/>
</dbReference>
<dbReference type="Gene3D" id="2.60.260.20">
    <property type="entry name" value="Urease metallochaperone UreE, N-terminal domain"/>
    <property type="match status" value="1"/>
</dbReference>
<dbReference type="PROSITE" id="PS50076">
    <property type="entry name" value="DNAJ_2"/>
    <property type="match status" value="1"/>
</dbReference>
<proteinExistence type="predicted"/>
<dbReference type="Gene3D" id="1.10.287.110">
    <property type="entry name" value="DnaJ domain"/>
    <property type="match status" value="1"/>
</dbReference>
<sequence>MNLTAAEARAILGVPESYTRLDVLNAYRIRARMMHPDRFTGSPESEVKLATSEFQRLSRAKDVLLGCIRDARESRRPPTSTPRTHVDVEVAPTVLRQGGLVTVRTRNGELTKVRVRSGTADGAILRIPGRGPEDDSGHRADLFVRVTATRESPLQEVSVSVGYDTAQRGGVVNVRMPDGQTLSVRIPPKTVDRALLRVPLNNGALKAADAYARLRIRVPDLPPEPFKAFVRRRDAEDWPRLQKPR</sequence>
<dbReference type="SMART" id="SM00271">
    <property type="entry name" value="DnaJ"/>
    <property type="match status" value="1"/>
</dbReference>
<gene>
    <name evidence="3" type="ORF">ACFQZV_05870</name>
</gene>
<feature type="domain" description="J" evidence="2">
    <location>
        <begin position="7"/>
        <end position="69"/>
    </location>
</feature>
<accession>A0ABW2ZRG1</accession>
<evidence type="ECO:0000313" key="4">
    <source>
        <dbReference type="Proteomes" id="UP001597042"/>
    </source>
</evidence>
<dbReference type="PANTHER" id="PTHR43096:SF52">
    <property type="entry name" value="DNAJ HOMOLOG 1, MITOCHONDRIAL-RELATED"/>
    <property type="match status" value="1"/>
</dbReference>
<evidence type="ECO:0000259" key="2">
    <source>
        <dbReference type="PROSITE" id="PS50076"/>
    </source>
</evidence>
<protein>
    <submittedName>
        <fullName evidence="3">DnaJ C-terminal domain-containing protein</fullName>
    </submittedName>
</protein>
<dbReference type="RefSeq" id="WP_378753536.1">
    <property type="nucleotide sequence ID" value="NZ_JBHSSV010000017.1"/>
</dbReference>
<keyword evidence="4" id="KW-1185">Reference proteome</keyword>
<evidence type="ECO:0000313" key="3">
    <source>
        <dbReference type="EMBL" id="MFD0780826.1"/>
    </source>
</evidence>
<dbReference type="InterPro" id="IPR002939">
    <property type="entry name" value="DnaJ_C"/>
</dbReference>
<comment type="caution">
    <text evidence="3">The sequence shown here is derived from an EMBL/GenBank/DDBJ whole genome shotgun (WGS) entry which is preliminary data.</text>
</comment>
<dbReference type="Pfam" id="PF01556">
    <property type="entry name" value="DnaJ_C"/>
    <property type="match status" value="1"/>
</dbReference>
<evidence type="ECO:0000256" key="1">
    <source>
        <dbReference type="ARBA" id="ARBA00023186"/>
    </source>
</evidence>
<keyword evidence="1" id="KW-0143">Chaperone</keyword>
<dbReference type="Proteomes" id="UP001597042">
    <property type="component" value="Unassembled WGS sequence"/>
</dbReference>